<keyword evidence="1" id="KW-0732">Signal</keyword>
<dbReference type="KEGG" id="trs:Terro_0130"/>
<feature type="chain" id="PRO_5003684424" evidence="1">
    <location>
        <begin position="38"/>
        <end position="1101"/>
    </location>
</feature>
<reference evidence="2 3" key="1">
    <citation type="submission" date="2012-06" db="EMBL/GenBank/DDBJ databases">
        <title>Complete genome of Terriglobus roseus DSM 18391.</title>
        <authorList>
            <consortium name="US DOE Joint Genome Institute (JGI-PGF)"/>
            <person name="Lucas S."/>
            <person name="Copeland A."/>
            <person name="Lapidus A."/>
            <person name="Glavina del Rio T."/>
            <person name="Dalin E."/>
            <person name="Tice H."/>
            <person name="Bruce D."/>
            <person name="Goodwin L."/>
            <person name="Pitluck S."/>
            <person name="Peters L."/>
            <person name="Mikhailova N."/>
            <person name="Munk A.C.C."/>
            <person name="Kyrpides N."/>
            <person name="Mavromatis K."/>
            <person name="Ivanova N."/>
            <person name="Brettin T."/>
            <person name="Detter J.C."/>
            <person name="Han C."/>
            <person name="Larimer F."/>
            <person name="Land M."/>
            <person name="Hauser L."/>
            <person name="Markowitz V."/>
            <person name="Cheng J.-F."/>
            <person name="Hugenholtz P."/>
            <person name="Woyke T."/>
            <person name="Wu D."/>
            <person name="Brambilla E."/>
            <person name="Klenk H.-P."/>
            <person name="Eisen J.A."/>
        </authorList>
    </citation>
    <scope>NUCLEOTIDE SEQUENCE [LARGE SCALE GENOMIC DNA]</scope>
    <source>
        <strain evidence="3">DSM 18391 / NRRL B-41598 / KBS 63</strain>
    </source>
</reference>
<dbReference type="HOGENOM" id="CLU_283126_0_0_0"/>
<gene>
    <name evidence="2" type="ordered locus">Terro_0130</name>
</gene>
<keyword evidence="3" id="KW-1185">Reference proteome</keyword>
<evidence type="ECO:0000313" key="3">
    <source>
        <dbReference type="Proteomes" id="UP000006056"/>
    </source>
</evidence>
<dbReference type="EMBL" id="CP003379">
    <property type="protein sequence ID" value="AFL86481.1"/>
    <property type="molecule type" value="Genomic_DNA"/>
</dbReference>
<dbReference type="eggNOG" id="ENOG5033EPG">
    <property type="taxonomic scope" value="Bacteria"/>
</dbReference>
<sequence>MRMRASGGRCRPSRLAAGLLLWLLAAVCAGVSLPAEAQVAVTAVSDTVYHADGSAAAGMVLISWPGFATSTGQTVAKGSTSVTLGAGGSFSVSLAPNVGATPAGTYYTAVYHLDDGTVSREYWTVPVSSSAVKLTAVRTSVLPTSVAMQTVTKQYVDQAISRAVLTGAAPADASPYVEKAGDTMTGPLTLPGDPLSGLQATTKNYVDAGTAGVQAGLGQKVSTIPQASQTVMQPTGTQLQTSRLNGQLFAKEYLSQGGNDGIANAFASSDCAAGCSVVADQTYPGSDVFSFRADKTRLTDERGGVQVDTSLNPLNGGPVQGVTSYMTTPAYLLYGAHAVANTTTEVALAGGNNLFPEDLGAAFPYFKTTYAAQSFLGLNYTPGQHVLTGFQQKCYGVGDCLIGGQFITSSGGTRDNADEGAHPFDISVAEDTAVFQGTCATGCSTGSTQIVVTATSGAGTQGEGRFVINKALSKTIATGAITGGSVGTLHATAQFSGTSFPVSTLFRTASLAVPQSTRMAPGTVTLAIATSGVPGGYSTNTASAPAASGIACLANTQGASDYFETAPYTVVDGSHIQFTLTKPHSMATTIAIGGLCGYGIEQTVDTVNGIRQVFPVIASTSPTSLFYSSLMSTNLGQSLQTSAYTNLSSAITSMQRAGNVVTVNLATNLPGDVNGLQVTVSGAADASFNGRFTATTNAANQFTFSQTGANASTTGGTAAVLTGDFVLYPMVEVVGVVNASTTQVDGTLKLAPNNVAWAAGDPVEEPHFYAQRISGDTTYLTQYMPRGSKALGAGIVFNGTTGLGVTGWTVQNNAPASQYYGNGGTHVAPTVGMSVKGPWLSSLDLQAGDQNGIVMRCNSHGCNRWNSAYNLFTLQSNGSQYDTVNYVPSTSTMTFNLNGAQYTMSPTALSAGTINATTLNVARINGLQAATSASIGGVTLGPAATASVLANVASSGSAADLTGLAPSATVDTTNASNITSGTLDAARLPAGYGVCASNVAYSATPTFAVTCANATFHVPLNGNVTSENFTGLAAGQHITLIFQVGATAGYTVGWSANVHGGFLTSSTSGAAGYTLAGKYLVQQLVVDTDGTTLLNPGAINE</sequence>
<feature type="signal peptide" evidence="1">
    <location>
        <begin position="1"/>
        <end position="37"/>
    </location>
</feature>
<organism evidence="2 3">
    <name type="scientific">Terriglobus roseus (strain DSM 18391 / NRRL B-41598 / KBS 63)</name>
    <dbReference type="NCBI Taxonomy" id="926566"/>
    <lineage>
        <taxon>Bacteria</taxon>
        <taxon>Pseudomonadati</taxon>
        <taxon>Acidobacteriota</taxon>
        <taxon>Terriglobia</taxon>
        <taxon>Terriglobales</taxon>
        <taxon>Acidobacteriaceae</taxon>
        <taxon>Terriglobus</taxon>
    </lineage>
</organism>
<dbReference type="AlphaFoldDB" id="I3ZB63"/>
<dbReference type="PATRIC" id="fig|926566.3.peg.134"/>
<proteinExistence type="predicted"/>
<name>I3ZB63_TERRK</name>
<protein>
    <submittedName>
        <fullName evidence="2">Uncharacterized protein</fullName>
    </submittedName>
</protein>
<evidence type="ECO:0000313" key="2">
    <source>
        <dbReference type="EMBL" id="AFL86481.1"/>
    </source>
</evidence>
<accession>I3ZB63</accession>
<dbReference type="STRING" id="926566.Terro_0130"/>
<dbReference type="Proteomes" id="UP000006056">
    <property type="component" value="Chromosome"/>
</dbReference>
<evidence type="ECO:0000256" key="1">
    <source>
        <dbReference type="SAM" id="SignalP"/>
    </source>
</evidence>